<reference evidence="14 15" key="1">
    <citation type="journal article" date="2008" name="Nature">
        <title>Genome analysis of the platypus reveals unique signatures of evolution.</title>
        <authorList>
            <person name="Warren W.C."/>
            <person name="Hillier L.W."/>
            <person name="Marshall Graves J.A."/>
            <person name="Birney E."/>
            <person name="Ponting C.P."/>
            <person name="Grutzner F."/>
            <person name="Belov K."/>
            <person name="Miller W."/>
            <person name="Clarke L."/>
            <person name="Chinwalla A.T."/>
            <person name="Yang S.P."/>
            <person name="Heger A."/>
            <person name="Locke D.P."/>
            <person name="Miethke P."/>
            <person name="Waters P.D."/>
            <person name="Veyrunes F."/>
            <person name="Fulton L."/>
            <person name="Fulton B."/>
            <person name="Graves T."/>
            <person name="Wallis J."/>
            <person name="Puente X.S."/>
            <person name="Lopez-Otin C."/>
            <person name="Ordonez G.R."/>
            <person name="Eichler E.E."/>
            <person name="Chen L."/>
            <person name="Cheng Z."/>
            <person name="Deakin J.E."/>
            <person name="Alsop A."/>
            <person name="Thompson K."/>
            <person name="Kirby P."/>
            <person name="Papenfuss A.T."/>
            <person name="Wakefield M.J."/>
            <person name="Olender T."/>
            <person name="Lancet D."/>
            <person name="Huttley G.A."/>
            <person name="Smit A.F."/>
            <person name="Pask A."/>
            <person name="Temple-Smith P."/>
            <person name="Batzer M.A."/>
            <person name="Walker J.A."/>
            <person name="Konkel M.K."/>
            <person name="Harris R.S."/>
            <person name="Whittington C.M."/>
            <person name="Wong E.S."/>
            <person name="Gemmell N.J."/>
            <person name="Buschiazzo E."/>
            <person name="Vargas Jentzsch I.M."/>
            <person name="Merkel A."/>
            <person name="Schmitz J."/>
            <person name="Zemann A."/>
            <person name="Churakov G."/>
            <person name="Kriegs J.O."/>
            <person name="Brosius J."/>
            <person name="Murchison E.P."/>
            <person name="Sachidanandam R."/>
            <person name="Smith C."/>
            <person name="Hannon G.J."/>
            <person name="Tsend-Ayush E."/>
            <person name="McMillan D."/>
            <person name="Attenborough R."/>
            <person name="Rens W."/>
            <person name="Ferguson-Smith M."/>
            <person name="Lefevre C.M."/>
            <person name="Sharp J.A."/>
            <person name="Nicholas K.R."/>
            <person name="Ray D.A."/>
            <person name="Kube M."/>
            <person name="Reinhardt R."/>
            <person name="Pringle T.H."/>
            <person name="Taylor J."/>
            <person name="Jones R.C."/>
            <person name="Nixon B."/>
            <person name="Dacheux J.L."/>
            <person name="Niwa H."/>
            <person name="Sekita Y."/>
            <person name="Huang X."/>
            <person name="Stark A."/>
            <person name="Kheradpour P."/>
            <person name="Kellis M."/>
            <person name="Flicek P."/>
            <person name="Chen Y."/>
            <person name="Webber C."/>
            <person name="Hardison R."/>
            <person name="Nelson J."/>
            <person name="Hallsworth-Pepin K."/>
            <person name="Delehaunty K."/>
            <person name="Markovic C."/>
            <person name="Minx P."/>
            <person name="Feng Y."/>
            <person name="Kremitzki C."/>
            <person name="Mitreva M."/>
            <person name="Glasscock J."/>
            <person name="Wylie T."/>
            <person name="Wohldmann P."/>
            <person name="Thiru P."/>
            <person name="Nhan M.N."/>
            <person name="Pohl C.S."/>
            <person name="Smith S.M."/>
            <person name="Hou S."/>
            <person name="Nefedov M."/>
            <person name="de Jong P.J."/>
            <person name="Renfree M.B."/>
            <person name="Mardis E.R."/>
            <person name="Wilson R.K."/>
        </authorList>
    </citation>
    <scope>NUCLEOTIDE SEQUENCE [LARGE SCALE GENOMIC DNA]</scope>
    <source>
        <strain evidence="14 15">Glennie</strain>
    </source>
</reference>
<dbReference type="Bgee" id="ENSOANG00000003404">
    <property type="expression patterns" value="Expressed in adult mammalian kidney and 6 other cell types or tissues"/>
</dbReference>
<dbReference type="eggNOG" id="KOG1542">
    <property type="taxonomic scope" value="Eukaryota"/>
</dbReference>
<dbReference type="SUPFAM" id="SSF54001">
    <property type="entry name" value="Cysteine proteinases"/>
    <property type="match status" value="1"/>
</dbReference>
<dbReference type="OMA" id="TMMFNRG"/>
<keyword evidence="9" id="KW-0325">Glycoprotein</keyword>
<dbReference type="CDD" id="cd02248">
    <property type="entry name" value="Peptidase_C1A"/>
    <property type="match status" value="1"/>
</dbReference>
<keyword evidence="15" id="KW-1185">Reference proteome</keyword>
<dbReference type="InterPro" id="IPR025660">
    <property type="entry name" value="Pept_his_AS"/>
</dbReference>
<dbReference type="GO" id="GO:0070013">
    <property type="term" value="C:intracellular organelle lumen"/>
    <property type="evidence" value="ECO:0007669"/>
    <property type="project" value="UniProtKB-ARBA"/>
</dbReference>
<evidence type="ECO:0000259" key="12">
    <source>
        <dbReference type="SMART" id="SM00645"/>
    </source>
</evidence>
<feature type="region of interest" description="Disordered" evidence="11">
    <location>
        <begin position="427"/>
        <end position="454"/>
    </location>
</feature>
<organism evidence="14 15">
    <name type="scientific">Ornithorhynchus anatinus</name>
    <name type="common">Duckbill platypus</name>
    <dbReference type="NCBI Taxonomy" id="9258"/>
    <lineage>
        <taxon>Eukaryota</taxon>
        <taxon>Metazoa</taxon>
        <taxon>Chordata</taxon>
        <taxon>Craniata</taxon>
        <taxon>Vertebrata</taxon>
        <taxon>Euteleostomi</taxon>
        <taxon>Mammalia</taxon>
        <taxon>Monotremata</taxon>
        <taxon>Ornithorhynchidae</taxon>
        <taxon>Ornithorhynchus</taxon>
    </lineage>
</organism>
<dbReference type="FunFam" id="1.10.287.2250:FF:000001">
    <property type="entry name" value="Cathepsin F"/>
    <property type="match status" value="1"/>
</dbReference>
<comment type="similarity">
    <text evidence="2">Belongs to the peptidase C1 family.</text>
</comment>
<dbReference type="InterPro" id="IPR000169">
    <property type="entry name" value="Pept_cys_AS"/>
</dbReference>
<evidence type="ECO:0000256" key="11">
    <source>
        <dbReference type="SAM" id="MobiDB-lite"/>
    </source>
</evidence>
<keyword evidence="10" id="KW-0458">Lysosome</keyword>
<protein>
    <recommendedName>
        <fullName evidence="16">Cathepsin W</fullName>
    </recommendedName>
</protein>
<comment type="subcellular location">
    <subcellularLocation>
        <location evidence="1">Lysosome</location>
    </subcellularLocation>
</comment>
<dbReference type="InterPro" id="IPR013201">
    <property type="entry name" value="Prot_inhib_I29"/>
</dbReference>
<dbReference type="GO" id="GO:0002376">
    <property type="term" value="P:immune system process"/>
    <property type="evidence" value="ECO:0007669"/>
    <property type="project" value="UniProtKB-ARBA"/>
</dbReference>
<dbReference type="GeneTree" id="ENSGT00940000161630"/>
<dbReference type="SMART" id="SM00848">
    <property type="entry name" value="Inhibitor_I29"/>
    <property type="match status" value="1"/>
</dbReference>
<sequence>MHWTLPGHVSPLPQNPQWLPIHQITVETRFLPARTLQSPEAAAGNSGWLPTLFPNPIQPPYLHLPAGKVSAHRPPQHTQHFLLLRWGGALHLPSPFPNPVLYIWPFPAPGSSFCPLPPSLMDLLALLLPCLLAPLGGVAAMASPGPGGQDLQPNPPPATRLEPMEKFKEFQIRYNKSYEDRAEHARRFEIFVQNLARARKLQEEDMGTAEYGVTPFSDLLEDEFLSLYAPRFGMPSGWANKAARVPEGPLLRQTCDWRKIGAVTPVKNQRSCGSCWAFAAVGNVESSWYLRAGHRLVSLSEQEVLDCGRCRDGCQGGYAEDAFITMMFNRGLASEKDYPYKVRARPNGCQANKTRAAWIHSFITLPKDEMYMARYVAGNGPIVVSIKMPQLQLYVGGVMHPSHHNCDPKASHSILLVGFGFSELGKTRGAGGKRGPRGRGQHRSPRPPSYSVSR</sequence>
<keyword evidence="5" id="KW-0378">Hydrolase</keyword>
<dbReference type="PANTHER" id="PTHR12411">
    <property type="entry name" value="CYSTEINE PROTEASE FAMILY C1-RELATED"/>
    <property type="match status" value="1"/>
</dbReference>
<evidence type="ECO:0000256" key="1">
    <source>
        <dbReference type="ARBA" id="ARBA00004371"/>
    </source>
</evidence>
<dbReference type="HOGENOM" id="CLU_012184_4_1_1"/>
<keyword evidence="7" id="KW-0865">Zymogen</keyword>
<evidence type="ECO:0000256" key="5">
    <source>
        <dbReference type="ARBA" id="ARBA00022801"/>
    </source>
</evidence>
<dbReference type="Proteomes" id="UP000002279">
    <property type="component" value="Chromosome 3"/>
</dbReference>
<evidence type="ECO:0000259" key="13">
    <source>
        <dbReference type="SMART" id="SM00848"/>
    </source>
</evidence>
<evidence type="ECO:0000256" key="8">
    <source>
        <dbReference type="ARBA" id="ARBA00023157"/>
    </source>
</evidence>
<dbReference type="GO" id="GO:0005764">
    <property type="term" value="C:lysosome"/>
    <property type="evidence" value="ECO:0000318"/>
    <property type="project" value="GO_Central"/>
</dbReference>
<proteinExistence type="inferred from homology"/>
<evidence type="ECO:0000256" key="6">
    <source>
        <dbReference type="ARBA" id="ARBA00022807"/>
    </source>
</evidence>
<dbReference type="GO" id="GO:0005615">
    <property type="term" value="C:extracellular space"/>
    <property type="evidence" value="ECO:0000318"/>
    <property type="project" value="GO_Central"/>
</dbReference>
<evidence type="ECO:0000256" key="7">
    <source>
        <dbReference type="ARBA" id="ARBA00023145"/>
    </source>
</evidence>
<dbReference type="Pfam" id="PF00112">
    <property type="entry name" value="Peptidase_C1"/>
    <property type="match status" value="1"/>
</dbReference>
<feature type="domain" description="Cathepsin propeptide inhibitor" evidence="13">
    <location>
        <begin position="167"/>
        <end position="224"/>
    </location>
</feature>
<dbReference type="InterPro" id="IPR013128">
    <property type="entry name" value="Peptidase_C1A"/>
</dbReference>
<keyword evidence="8" id="KW-1015">Disulfide bond</keyword>
<feature type="domain" description="Peptidase C1A papain C-terminal" evidence="12">
    <location>
        <begin position="251"/>
        <end position="452"/>
    </location>
</feature>
<reference evidence="14" key="2">
    <citation type="submission" date="2025-08" db="UniProtKB">
        <authorList>
            <consortium name="Ensembl"/>
        </authorList>
    </citation>
    <scope>IDENTIFICATION</scope>
    <source>
        <strain evidence="14">Glennie</strain>
    </source>
</reference>
<dbReference type="Gene3D" id="3.90.70.10">
    <property type="entry name" value="Cysteine proteinases"/>
    <property type="match status" value="1"/>
</dbReference>
<dbReference type="PROSITE" id="PS00639">
    <property type="entry name" value="THIOL_PROTEASE_HIS"/>
    <property type="match status" value="1"/>
</dbReference>
<feature type="compositionally biased region" description="Basic residues" evidence="11">
    <location>
        <begin position="434"/>
        <end position="445"/>
    </location>
</feature>
<dbReference type="Ensembl" id="ENSOANT00000005401.3">
    <property type="protein sequence ID" value="ENSOANP00000005400.3"/>
    <property type="gene ID" value="ENSOANG00000003404.3"/>
</dbReference>
<dbReference type="InParanoid" id="F7DI99"/>
<dbReference type="GO" id="GO:0012505">
    <property type="term" value="C:endomembrane system"/>
    <property type="evidence" value="ECO:0007669"/>
    <property type="project" value="UniProtKB-ARBA"/>
</dbReference>
<evidence type="ECO:0000256" key="2">
    <source>
        <dbReference type="ARBA" id="ARBA00008455"/>
    </source>
</evidence>
<dbReference type="InterPro" id="IPR038765">
    <property type="entry name" value="Papain-like_cys_pep_sf"/>
</dbReference>
<gene>
    <name evidence="14" type="primary">LOC103167557</name>
</gene>
<dbReference type="GO" id="GO:0004197">
    <property type="term" value="F:cysteine-type endopeptidase activity"/>
    <property type="evidence" value="ECO:0000318"/>
    <property type="project" value="GO_Central"/>
</dbReference>
<dbReference type="STRING" id="9258.ENSOANP00000005400"/>
<dbReference type="Gene3D" id="1.10.287.2250">
    <property type="match status" value="1"/>
</dbReference>
<evidence type="ECO:0000256" key="4">
    <source>
        <dbReference type="ARBA" id="ARBA00022729"/>
    </source>
</evidence>
<accession>F7DI99</accession>
<name>F7DI99_ORNAN</name>
<evidence type="ECO:0000313" key="15">
    <source>
        <dbReference type="Proteomes" id="UP000002279"/>
    </source>
</evidence>
<keyword evidence="3" id="KW-0645">Protease</keyword>
<dbReference type="PROSITE" id="PS00139">
    <property type="entry name" value="THIOL_PROTEASE_CYS"/>
    <property type="match status" value="1"/>
</dbReference>
<keyword evidence="6" id="KW-0788">Thiol protease</keyword>
<evidence type="ECO:0000256" key="9">
    <source>
        <dbReference type="ARBA" id="ARBA00023180"/>
    </source>
</evidence>
<dbReference type="SMART" id="SM00645">
    <property type="entry name" value="Pept_C1"/>
    <property type="match status" value="1"/>
</dbReference>
<dbReference type="FunFam" id="3.90.70.10:FF:000290">
    <property type="entry name" value="Cathepsin W"/>
    <property type="match status" value="1"/>
</dbReference>
<evidence type="ECO:0000256" key="10">
    <source>
        <dbReference type="ARBA" id="ARBA00023228"/>
    </source>
</evidence>
<keyword evidence="4" id="KW-0732">Signal</keyword>
<evidence type="ECO:0008006" key="16">
    <source>
        <dbReference type="Google" id="ProtNLM"/>
    </source>
</evidence>
<dbReference type="PRINTS" id="PR00705">
    <property type="entry name" value="PAPAIN"/>
</dbReference>
<dbReference type="InterPro" id="IPR000668">
    <property type="entry name" value="Peptidase_C1A_C"/>
</dbReference>
<evidence type="ECO:0000256" key="3">
    <source>
        <dbReference type="ARBA" id="ARBA00022670"/>
    </source>
</evidence>
<dbReference type="Pfam" id="PF08246">
    <property type="entry name" value="Inhibitor_I29"/>
    <property type="match status" value="1"/>
</dbReference>
<dbReference type="AlphaFoldDB" id="F7DI99"/>
<dbReference type="GO" id="GO:0051603">
    <property type="term" value="P:proteolysis involved in protein catabolic process"/>
    <property type="evidence" value="ECO:0000318"/>
    <property type="project" value="GO_Central"/>
</dbReference>
<evidence type="ECO:0000313" key="14">
    <source>
        <dbReference type="Ensembl" id="ENSOANP00000005400.3"/>
    </source>
</evidence>
<dbReference type="InterPro" id="IPR039417">
    <property type="entry name" value="Peptidase_C1A_papain-like"/>
</dbReference>
<reference evidence="14" key="3">
    <citation type="submission" date="2025-09" db="UniProtKB">
        <authorList>
            <consortium name="Ensembl"/>
        </authorList>
    </citation>
    <scope>IDENTIFICATION</scope>
    <source>
        <strain evidence="14">Glennie</strain>
    </source>
</reference>